<organism evidence="1 2">
    <name type="scientific">Ceratitis capitata</name>
    <name type="common">Mediterranean fruit fly</name>
    <name type="synonym">Tephritis capitata</name>
    <dbReference type="NCBI Taxonomy" id="7213"/>
    <lineage>
        <taxon>Eukaryota</taxon>
        <taxon>Metazoa</taxon>
        <taxon>Ecdysozoa</taxon>
        <taxon>Arthropoda</taxon>
        <taxon>Hexapoda</taxon>
        <taxon>Insecta</taxon>
        <taxon>Pterygota</taxon>
        <taxon>Neoptera</taxon>
        <taxon>Endopterygota</taxon>
        <taxon>Diptera</taxon>
        <taxon>Brachycera</taxon>
        <taxon>Muscomorpha</taxon>
        <taxon>Tephritoidea</taxon>
        <taxon>Tephritidae</taxon>
        <taxon>Ceratitis</taxon>
        <taxon>Ceratitis</taxon>
    </lineage>
</organism>
<reference evidence="1" key="1">
    <citation type="submission" date="2020-11" db="EMBL/GenBank/DDBJ databases">
        <authorList>
            <person name="Whitehead M."/>
        </authorList>
    </citation>
    <scope>NUCLEOTIDE SEQUENCE</scope>
    <source>
        <strain evidence="1">EGII</strain>
    </source>
</reference>
<gene>
    <name evidence="1" type="ORF">CCAP1982_LOCUS12481</name>
</gene>
<accession>A0A811V2H4</accession>
<dbReference type="EMBL" id="CAJHJT010000034">
    <property type="protein sequence ID" value="CAD7004056.1"/>
    <property type="molecule type" value="Genomic_DNA"/>
</dbReference>
<dbReference type="Proteomes" id="UP000606786">
    <property type="component" value="Unassembled WGS sequence"/>
</dbReference>
<proteinExistence type="predicted"/>
<evidence type="ECO:0000313" key="1">
    <source>
        <dbReference type="EMBL" id="CAD7004056.1"/>
    </source>
</evidence>
<protein>
    <submittedName>
        <fullName evidence="1">(Mediterranean fruit fly) hypothetical protein</fullName>
    </submittedName>
</protein>
<dbReference type="AlphaFoldDB" id="A0A811V2H4"/>
<comment type="caution">
    <text evidence="1">The sequence shown here is derived from an EMBL/GenBank/DDBJ whole genome shotgun (WGS) entry which is preliminary data.</text>
</comment>
<name>A0A811V2H4_CERCA</name>
<sequence length="122" mass="13758">MSVHMQLTQQLIAKLLNSRDQHTNPHKLTRICKYENLCTIEASLYLLHLRIVAAQSSMSVHRMCHNNLQLSCCGVAKCIVTASAIQLFVQQCEIVVGWQEAGTQDGRQEQQQQQPNGQSNKL</sequence>
<keyword evidence="2" id="KW-1185">Reference proteome</keyword>
<evidence type="ECO:0000313" key="2">
    <source>
        <dbReference type="Proteomes" id="UP000606786"/>
    </source>
</evidence>